<feature type="domain" description="EF-hand" evidence="4">
    <location>
        <begin position="189"/>
        <end position="224"/>
    </location>
</feature>
<dbReference type="Proteomes" id="UP000039865">
    <property type="component" value="Unassembled WGS sequence"/>
</dbReference>
<evidence type="ECO:0000313" key="5">
    <source>
        <dbReference type="EMBL" id="CDW83671.1"/>
    </source>
</evidence>
<feature type="transmembrane region" description="Helical" evidence="3">
    <location>
        <begin position="744"/>
        <end position="763"/>
    </location>
</feature>
<keyword evidence="6" id="KW-1185">Reference proteome</keyword>
<dbReference type="InterPro" id="IPR002048">
    <property type="entry name" value="EF_hand_dom"/>
</dbReference>
<feature type="domain" description="EF-hand" evidence="4">
    <location>
        <begin position="366"/>
        <end position="401"/>
    </location>
</feature>
<dbReference type="InterPro" id="IPR011992">
    <property type="entry name" value="EF-hand-dom_pair"/>
</dbReference>
<evidence type="ECO:0000256" key="1">
    <source>
        <dbReference type="ARBA" id="ARBA00022837"/>
    </source>
</evidence>
<evidence type="ECO:0000256" key="3">
    <source>
        <dbReference type="SAM" id="Phobius"/>
    </source>
</evidence>
<keyword evidence="1" id="KW-0106">Calcium</keyword>
<dbReference type="PROSITE" id="PS00018">
    <property type="entry name" value="EF_HAND_1"/>
    <property type="match status" value="2"/>
</dbReference>
<feature type="transmembrane region" description="Helical" evidence="3">
    <location>
        <begin position="595"/>
        <end position="613"/>
    </location>
</feature>
<dbReference type="Gene3D" id="1.10.238.10">
    <property type="entry name" value="EF-hand"/>
    <property type="match status" value="1"/>
</dbReference>
<dbReference type="InterPro" id="IPR018247">
    <property type="entry name" value="EF_Hand_1_Ca_BS"/>
</dbReference>
<evidence type="ECO:0000313" key="6">
    <source>
        <dbReference type="Proteomes" id="UP000039865"/>
    </source>
</evidence>
<dbReference type="GO" id="GO:0005509">
    <property type="term" value="F:calcium ion binding"/>
    <property type="evidence" value="ECO:0007669"/>
    <property type="project" value="InterPro"/>
</dbReference>
<dbReference type="EMBL" id="CCKQ01012067">
    <property type="protein sequence ID" value="CDW83671.1"/>
    <property type="molecule type" value="Genomic_DNA"/>
</dbReference>
<sequence length="849" mass="99046">MGQIESIENNNIESNNLPQIQGAAVQKTGEATGDNQNQTQNPTPTDRANLFGEKEKPEPKIYLKLNLPTHKQLTILGNQEFRSLLNLEKQTSDYVFCKLAKLHKNLNSQKEIQQFQKCKSLASFQTFGAHTEGRMFSPDKSKKVYNPHNASTLSILGTLIKENKIKKWNHDTVNIYEVLCGMAVLAYANYFQKIRFIYTLFDFDGNQALDINEVSIMVICFCAGWARYTDIVMPSNKKLEGFGEYVSETVPDGKISIQEQFDIRQQFSLGHWIEVNDEIMGMLSRYEPPLEVDEKDSTFLKLERNRSDLVQNSQTPLLSQNTTMYSQKYDSNNNLIREQVKLPAIGNQVKKNILTVYVRSISKSDHLRRIAVSLFNFLDKDQNGYLSFEEMLYKIIPGATKEHVNKMMAWVKEEDEVTIKAVLNYKMPQLQQKKTDQKVLSFQQMRDYIHVFVNIDHDVDGFINIENFRKCFSTVMNTKQIHDLFWDPILNDFRKIEINEFLEIMKPKECVISKEILNSQVKEYLRQLTEQKKGELIERGLLNPSSMKKSVIKDKGSKLNAIEQTQETLQSKKSVEDRLKTLSVDEKKMTSKQTMIYHSLGVIVNLLILSAFGNQIQNKEKSVSCQYDEDTDQVYNKNYDFQYKNVSFRYNMLLMIFTIFHLLELYRSTLTLLKLRIQNRKDSYYLIKMISMFDKDNSNKEQLLSSSALDQNLYTDPKTGRNYISNKHFKDEILIIRIEGQLKYLQMNDILFFIGFFAMHMILFDKSSDLCLQNFLPVRGTFLSFMLTFYWMLIGTFMCACISYRCFLARDDYLTRVRDLDFEDLELITSLDFKNEIKLISQPPKKNIL</sequence>
<dbReference type="PROSITE" id="PS50222">
    <property type="entry name" value="EF_HAND_2"/>
    <property type="match status" value="3"/>
</dbReference>
<dbReference type="AlphaFoldDB" id="A0A078AP11"/>
<reference evidence="5 6" key="1">
    <citation type="submission" date="2014-06" db="EMBL/GenBank/DDBJ databases">
        <authorList>
            <person name="Swart Estienne"/>
        </authorList>
    </citation>
    <scope>NUCLEOTIDE SEQUENCE [LARGE SCALE GENOMIC DNA]</scope>
    <source>
        <strain evidence="5 6">130c</strain>
    </source>
</reference>
<keyword evidence="3" id="KW-1133">Transmembrane helix</keyword>
<keyword evidence="3" id="KW-0472">Membrane</keyword>
<evidence type="ECO:0000259" key="4">
    <source>
        <dbReference type="PROSITE" id="PS50222"/>
    </source>
</evidence>
<accession>A0A078AP11</accession>
<evidence type="ECO:0000256" key="2">
    <source>
        <dbReference type="SAM" id="MobiDB-lite"/>
    </source>
</evidence>
<dbReference type="OrthoDB" id="291305at2759"/>
<name>A0A078AP11_STYLE</name>
<feature type="transmembrane region" description="Helical" evidence="3">
    <location>
        <begin position="783"/>
        <end position="808"/>
    </location>
</feature>
<organism evidence="5 6">
    <name type="scientific">Stylonychia lemnae</name>
    <name type="common">Ciliate</name>
    <dbReference type="NCBI Taxonomy" id="5949"/>
    <lineage>
        <taxon>Eukaryota</taxon>
        <taxon>Sar</taxon>
        <taxon>Alveolata</taxon>
        <taxon>Ciliophora</taxon>
        <taxon>Intramacronucleata</taxon>
        <taxon>Spirotrichea</taxon>
        <taxon>Stichotrichia</taxon>
        <taxon>Sporadotrichida</taxon>
        <taxon>Oxytrichidae</taxon>
        <taxon>Stylonychinae</taxon>
        <taxon>Stylonychia</taxon>
    </lineage>
</organism>
<feature type="domain" description="EF-hand" evidence="4">
    <location>
        <begin position="443"/>
        <end position="478"/>
    </location>
</feature>
<dbReference type="InParanoid" id="A0A078AP11"/>
<protein>
    <recommendedName>
        <fullName evidence="4">EF-hand domain-containing protein</fullName>
    </recommendedName>
</protein>
<gene>
    <name evidence="5" type="primary">Contig18249.g882</name>
    <name evidence="5" type="ORF">STYLEM_12719</name>
</gene>
<feature type="region of interest" description="Disordered" evidence="2">
    <location>
        <begin position="25"/>
        <end position="54"/>
    </location>
</feature>
<feature type="compositionally biased region" description="Polar residues" evidence="2">
    <location>
        <begin position="33"/>
        <end position="46"/>
    </location>
</feature>
<keyword evidence="3" id="KW-0812">Transmembrane</keyword>
<proteinExistence type="predicted"/>
<dbReference type="SUPFAM" id="SSF47473">
    <property type="entry name" value="EF-hand"/>
    <property type="match status" value="2"/>
</dbReference>